<dbReference type="Gene3D" id="2.40.50.140">
    <property type="entry name" value="Nucleic acid-binding proteins"/>
    <property type="match status" value="1"/>
</dbReference>
<comment type="caution">
    <text evidence="2">The sequence shown here is derived from an EMBL/GenBank/DDBJ whole genome shotgun (WGS) entry which is preliminary data.</text>
</comment>
<dbReference type="SUPFAM" id="SSF50249">
    <property type="entry name" value="Nucleic acid-binding proteins"/>
    <property type="match status" value="1"/>
</dbReference>
<sequence>MKWFGGHNSKTDRENDFGFISMDNGESAFVHKSSLENCSSLEEGDLVLFTQVAGKKGIQAESVTRLFPFNDDILNIFVFSITDEELKKGREGSIAPLLAYLIQEPSLLNFKNNSVLKDCLTSLCESEYGNKFICALSLESSHKHTIAELICDCKNWSVLFDIAGFSKLGFSDSIATLGYALLSPNYITSNLATLSEHLLALSEVERINALTQLNNALSLSAVLYLIFSGAAPHPKHWEKEKGQFGNQVPFSTLLNLFVEGTVSRENQVEVDDFVRDIYRERFDSFSDYCQHPVIAPIIKPCLIKRKMFFKDMSFIGDVQNDKALWHDPEMWFLSESLPLIFAGNGHDDIEKVILHKLWQAILTKHIDIDHSALFKLFPQCNTLKYRYPHMHLSCEAFHWTPKEGAARFLCRSKECHDPQVMPDLTKPYLDFSVFDWLAHYGINYAVENAPSKRDFSIKLAGYVNRIRELHSRLNCRCCGNLMIPDMKYARVEVKSIDPNTKQLIITPVNAAYRLTVFSCNTEGCGEFGHKYYINHCLHYQCHELIDSRDILEKCSEGHYICTCGACCNKHADIEQNVGILANSTVRHRELYKDSPSIRNVRNWDER</sequence>
<dbReference type="InterPro" id="IPR012340">
    <property type="entry name" value="NA-bd_OB-fold"/>
</dbReference>
<dbReference type="Proteomes" id="UP000186039">
    <property type="component" value="Unassembled WGS sequence"/>
</dbReference>
<dbReference type="SMART" id="SM00357">
    <property type="entry name" value="CSP"/>
    <property type="match status" value="1"/>
</dbReference>
<evidence type="ECO:0000259" key="1">
    <source>
        <dbReference type="PROSITE" id="PS51857"/>
    </source>
</evidence>
<evidence type="ECO:0000313" key="3">
    <source>
        <dbReference type="Proteomes" id="UP000186039"/>
    </source>
</evidence>
<proteinExistence type="predicted"/>
<reference evidence="2 3" key="1">
    <citation type="submission" date="2016-09" db="EMBL/GenBank/DDBJ databases">
        <title>Genomic Taxonomy of the Vibrionaceae.</title>
        <authorList>
            <person name="Gonzalez-Castillo A."/>
            <person name="Gomez-Gil B."/>
            <person name="Enciso-Ibarra K."/>
        </authorList>
    </citation>
    <scope>NUCLEOTIDE SEQUENCE [LARGE SCALE GENOMIC DNA]</scope>
    <source>
        <strain evidence="2 3">CAIM 1902</strain>
    </source>
</reference>
<evidence type="ECO:0000313" key="2">
    <source>
        <dbReference type="EMBL" id="OLQ96616.1"/>
    </source>
</evidence>
<keyword evidence="3" id="KW-1185">Reference proteome</keyword>
<accession>A0ABX3FUX5</accession>
<dbReference type="InterPro" id="IPR011129">
    <property type="entry name" value="CSD"/>
</dbReference>
<name>A0ABX3FUX5_9VIBR</name>
<feature type="domain" description="CSD" evidence="1">
    <location>
        <begin position="3"/>
        <end position="65"/>
    </location>
</feature>
<dbReference type="EMBL" id="MJMH01000003">
    <property type="protein sequence ID" value="OLQ96616.1"/>
    <property type="molecule type" value="Genomic_DNA"/>
</dbReference>
<dbReference type="InterPro" id="IPR002059">
    <property type="entry name" value="CSP_DNA-bd"/>
</dbReference>
<dbReference type="PROSITE" id="PS51857">
    <property type="entry name" value="CSD_2"/>
    <property type="match status" value="1"/>
</dbReference>
<gene>
    <name evidence="2" type="ORF">BIY20_18415</name>
</gene>
<protein>
    <recommendedName>
        <fullName evidence="1">CSD domain-containing protein</fullName>
    </recommendedName>
</protein>
<dbReference type="Pfam" id="PF00313">
    <property type="entry name" value="CSD"/>
    <property type="match status" value="1"/>
</dbReference>
<organism evidence="2 3">
    <name type="scientific">Vibrio panuliri</name>
    <dbReference type="NCBI Taxonomy" id="1381081"/>
    <lineage>
        <taxon>Bacteria</taxon>
        <taxon>Pseudomonadati</taxon>
        <taxon>Pseudomonadota</taxon>
        <taxon>Gammaproteobacteria</taxon>
        <taxon>Vibrionales</taxon>
        <taxon>Vibrionaceae</taxon>
        <taxon>Vibrio</taxon>
    </lineage>
</organism>